<dbReference type="SUPFAM" id="SSF55594">
    <property type="entry name" value="HPr-like"/>
    <property type="match status" value="1"/>
</dbReference>
<gene>
    <name evidence="5" type="ORF">SAMN02745885_01553</name>
</gene>
<dbReference type="GO" id="GO:0005737">
    <property type="term" value="C:cytoplasm"/>
    <property type="evidence" value="ECO:0007669"/>
    <property type="project" value="UniProtKB-SubCell"/>
</dbReference>
<evidence type="ECO:0000313" key="6">
    <source>
        <dbReference type="Proteomes" id="UP000189933"/>
    </source>
</evidence>
<dbReference type="EMBL" id="FUXM01000016">
    <property type="protein sequence ID" value="SJZ99312.1"/>
    <property type="molecule type" value="Genomic_DNA"/>
</dbReference>
<dbReference type="Pfam" id="PF00381">
    <property type="entry name" value="PTS-HPr"/>
    <property type="match status" value="1"/>
</dbReference>
<dbReference type="GO" id="GO:0009401">
    <property type="term" value="P:phosphoenolpyruvate-dependent sugar phosphotransferase system"/>
    <property type="evidence" value="ECO:0007669"/>
    <property type="project" value="UniProtKB-KW"/>
</dbReference>
<evidence type="ECO:0000313" key="5">
    <source>
        <dbReference type="EMBL" id="SJZ99312.1"/>
    </source>
</evidence>
<name>A0A1T4Q6C7_9FIRM</name>
<comment type="subcellular location">
    <subcellularLocation>
        <location evidence="1">Cytoplasm</location>
    </subcellularLocation>
</comment>
<proteinExistence type="predicted"/>
<evidence type="ECO:0000256" key="1">
    <source>
        <dbReference type="ARBA" id="ARBA00004496"/>
    </source>
</evidence>
<dbReference type="InterPro" id="IPR000032">
    <property type="entry name" value="HPr-like"/>
</dbReference>
<accession>A0A1T4Q6C7</accession>
<reference evidence="6" key="1">
    <citation type="submission" date="2017-02" db="EMBL/GenBank/DDBJ databases">
        <authorList>
            <person name="Varghese N."/>
            <person name="Submissions S."/>
        </authorList>
    </citation>
    <scope>NUCLEOTIDE SEQUENCE [LARGE SCALE GENOMIC DNA]</scope>
    <source>
        <strain evidence="6">DSM 16521</strain>
    </source>
</reference>
<protein>
    <submittedName>
        <fullName evidence="5">Phosphocarrier protein</fullName>
    </submittedName>
</protein>
<dbReference type="PRINTS" id="PR00107">
    <property type="entry name" value="PHOSPHOCPHPR"/>
</dbReference>
<feature type="domain" description="HPr" evidence="4">
    <location>
        <begin position="1"/>
        <end position="89"/>
    </location>
</feature>
<dbReference type="CDD" id="cd00367">
    <property type="entry name" value="PTS-HPr_like"/>
    <property type="match status" value="1"/>
</dbReference>
<dbReference type="NCBIfam" id="TIGR01003">
    <property type="entry name" value="PTS_HPr_family"/>
    <property type="match status" value="1"/>
</dbReference>
<sequence length="89" mass="9539">MYAREVELQNASGLHVRPAQLLIETAGRFTSRITVKTASGHQADARSILGVMALGLSKGDKITIEAEGDDEQAAVEALVQLIESKFGEE</sequence>
<dbReference type="PANTHER" id="PTHR33705">
    <property type="entry name" value="PHOSPHOCARRIER PROTEIN HPR"/>
    <property type="match status" value="1"/>
</dbReference>
<evidence type="ECO:0000256" key="3">
    <source>
        <dbReference type="ARBA" id="ARBA00022683"/>
    </source>
</evidence>
<dbReference type="InterPro" id="IPR035895">
    <property type="entry name" value="HPr-like_sf"/>
</dbReference>
<keyword evidence="3" id="KW-0598">Phosphotransferase system</keyword>
<organism evidence="5 6">
    <name type="scientific">Carboxydocella sporoproducens DSM 16521</name>
    <dbReference type="NCBI Taxonomy" id="1121270"/>
    <lineage>
        <taxon>Bacteria</taxon>
        <taxon>Bacillati</taxon>
        <taxon>Bacillota</taxon>
        <taxon>Clostridia</taxon>
        <taxon>Eubacteriales</taxon>
        <taxon>Clostridiales Family XVI. Incertae Sedis</taxon>
        <taxon>Carboxydocella</taxon>
    </lineage>
</organism>
<dbReference type="InterPro" id="IPR050399">
    <property type="entry name" value="HPr"/>
</dbReference>
<dbReference type="OrthoDB" id="9809047at2"/>
<dbReference type="PROSITE" id="PS51350">
    <property type="entry name" value="PTS_HPR_DOM"/>
    <property type="match status" value="1"/>
</dbReference>
<dbReference type="Gene3D" id="3.30.1340.10">
    <property type="entry name" value="HPr-like"/>
    <property type="match status" value="1"/>
</dbReference>
<dbReference type="RefSeq" id="WP_078665616.1">
    <property type="nucleotide sequence ID" value="NZ_FUXM01000016.1"/>
</dbReference>
<dbReference type="AlphaFoldDB" id="A0A1T4Q6C7"/>
<keyword evidence="6" id="KW-1185">Reference proteome</keyword>
<keyword evidence="2" id="KW-0963">Cytoplasm</keyword>
<evidence type="ECO:0000256" key="2">
    <source>
        <dbReference type="ARBA" id="ARBA00022490"/>
    </source>
</evidence>
<dbReference type="Proteomes" id="UP000189933">
    <property type="component" value="Unassembled WGS sequence"/>
</dbReference>
<dbReference type="PANTHER" id="PTHR33705:SF2">
    <property type="entry name" value="PHOSPHOCARRIER PROTEIN NPR"/>
    <property type="match status" value="1"/>
</dbReference>
<evidence type="ECO:0000259" key="4">
    <source>
        <dbReference type="PROSITE" id="PS51350"/>
    </source>
</evidence>